<evidence type="ECO:0000256" key="4">
    <source>
        <dbReference type="ARBA" id="ARBA00022692"/>
    </source>
</evidence>
<evidence type="ECO:0000256" key="7">
    <source>
        <dbReference type="ARBA" id="ARBA00023098"/>
    </source>
</evidence>
<dbReference type="EMBL" id="ASPP01025504">
    <property type="protein sequence ID" value="ETO07963.1"/>
    <property type="molecule type" value="Genomic_DNA"/>
</dbReference>
<evidence type="ECO:0000256" key="6">
    <source>
        <dbReference type="ARBA" id="ARBA00022989"/>
    </source>
</evidence>
<comment type="similarity">
    <text evidence="2">Belongs to the sphingomyelin synthase family.</text>
</comment>
<dbReference type="InterPro" id="IPR025749">
    <property type="entry name" value="Sphingomyelin_synth-like_dom"/>
</dbReference>
<feature type="transmembrane region" description="Helical" evidence="9">
    <location>
        <begin position="127"/>
        <end position="148"/>
    </location>
</feature>
<dbReference type="OrthoDB" id="422827at2759"/>
<feature type="domain" description="Sphingomyelin synthase-like" evidence="10">
    <location>
        <begin position="240"/>
        <end position="313"/>
    </location>
</feature>
<feature type="transmembrane region" description="Helical" evidence="9">
    <location>
        <begin position="270"/>
        <end position="287"/>
    </location>
</feature>
<keyword evidence="3" id="KW-0808">Transferase</keyword>
<dbReference type="AlphaFoldDB" id="X6M1E5"/>
<dbReference type="InterPro" id="IPR045221">
    <property type="entry name" value="Sphingomyelin_synth-like"/>
</dbReference>
<evidence type="ECO:0000313" key="12">
    <source>
        <dbReference type="Proteomes" id="UP000023152"/>
    </source>
</evidence>
<dbReference type="GO" id="GO:0005789">
    <property type="term" value="C:endoplasmic reticulum membrane"/>
    <property type="evidence" value="ECO:0007669"/>
    <property type="project" value="TreeGrafter"/>
</dbReference>
<keyword evidence="4 9" id="KW-0812">Transmembrane</keyword>
<dbReference type="GO" id="GO:0033188">
    <property type="term" value="F:sphingomyelin synthase activity"/>
    <property type="evidence" value="ECO:0007669"/>
    <property type="project" value="TreeGrafter"/>
</dbReference>
<protein>
    <submittedName>
        <fullName evidence="11">Sphingomyelin synthetase</fullName>
    </submittedName>
</protein>
<sequence length="358" mass="42485">MYNRIRCQQYFFEKKILFKNINKKREDTIFLMSAPLHRVKSKDIEIVDENVTYLNPNRELVWRSCCFCCSQFLLLIFTRRPSQKRRWIIAIIFFLASTYLMCIANVLTEKRSIEKKLPMIVLPDFGFDFAEIVSLLRNVTVMIVIIFLKKTKKFQLKKKKRKIHAVLGISVVWLITCCKQPFIVLRRFLMIHSFLFLCRASCLLGTQLPNPYQGYPVHQWSGNIFYEALLVNLRYKITRTDVFYSGHTVSMTCLALTIEYYHDNTPFQRFLSIFVWVITLVTLYLIIAVKFHYTIDVLIAFQLTIFTWKIYHMATESRMVRQSMPIIDFLEGDVIEQNSYSDTFQERISKSLSHSKQL</sequence>
<evidence type="ECO:0000259" key="10">
    <source>
        <dbReference type="Pfam" id="PF14360"/>
    </source>
</evidence>
<evidence type="ECO:0000256" key="1">
    <source>
        <dbReference type="ARBA" id="ARBA00004141"/>
    </source>
</evidence>
<dbReference type="GO" id="GO:0000139">
    <property type="term" value="C:Golgi membrane"/>
    <property type="evidence" value="ECO:0007669"/>
    <property type="project" value="TreeGrafter"/>
</dbReference>
<dbReference type="Proteomes" id="UP000023152">
    <property type="component" value="Unassembled WGS sequence"/>
</dbReference>
<accession>X6M1E5</accession>
<dbReference type="GO" id="GO:0005886">
    <property type="term" value="C:plasma membrane"/>
    <property type="evidence" value="ECO:0007669"/>
    <property type="project" value="TreeGrafter"/>
</dbReference>
<dbReference type="GO" id="GO:0046513">
    <property type="term" value="P:ceramide biosynthetic process"/>
    <property type="evidence" value="ECO:0007669"/>
    <property type="project" value="TreeGrafter"/>
</dbReference>
<dbReference type="PANTHER" id="PTHR21290:SF25">
    <property type="entry name" value="SPHINGOMYELIN SYNTHASE-RELATED PROTEIN 1"/>
    <property type="match status" value="1"/>
</dbReference>
<evidence type="ECO:0000313" key="11">
    <source>
        <dbReference type="EMBL" id="ETO07963.1"/>
    </source>
</evidence>
<dbReference type="CDD" id="cd01610">
    <property type="entry name" value="PAP2_like"/>
    <property type="match status" value="1"/>
</dbReference>
<evidence type="ECO:0000256" key="5">
    <source>
        <dbReference type="ARBA" id="ARBA00022919"/>
    </source>
</evidence>
<feature type="transmembrane region" description="Helical" evidence="9">
    <location>
        <begin position="87"/>
        <end position="107"/>
    </location>
</feature>
<comment type="subcellular location">
    <subcellularLocation>
        <location evidence="1">Membrane</location>
        <topology evidence="1">Multi-pass membrane protein</topology>
    </subcellularLocation>
</comment>
<organism evidence="11 12">
    <name type="scientific">Reticulomyxa filosa</name>
    <dbReference type="NCBI Taxonomy" id="46433"/>
    <lineage>
        <taxon>Eukaryota</taxon>
        <taxon>Sar</taxon>
        <taxon>Rhizaria</taxon>
        <taxon>Retaria</taxon>
        <taxon>Foraminifera</taxon>
        <taxon>Monothalamids</taxon>
        <taxon>Reticulomyxidae</taxon>
        <taxon>Reticulomyxa</taxon>
    </lineage>
</organism>
<keyword evidence="12" id="KW-1185">Reference proteome</keyword>
<name>X6M1E5_RETFI</name>
<keyword evidence="8 9" id="KW-0472">Membrane</keyword>
<dbReference type="Pfam" id="PF14360">
    <property type="entry name" value="PAP2_C"/>
    <property type="match status" value="1"/>
</dbReference>
<dbReference type="PANTHER" id="PTHR21290">
    <property type="entry name" value="SPHINGOMYELIN SYNTHETASE"/>
    <property type="match status" value="1"/>
</dbReference>
<dbReference type="OMA" id="HRWEDIT"/>
<keyword evidence="6 9" id="KW-1133">Transmembrane helix</keyword>
<comment type="caution">
    <text evidence="11">The sequence shown here is derived from an EMBL/GenBank/DDBJ whole genome shotgun (WGS) entry which is preliminary data.</text>
</comment>
<keyword evidence="5" id="KW-0746">Sphingolipid metabolism</keyword>
<proteinExistence type="inferred from homology"/>
<evidence type="ECO:0000256" key="8">
    <source>
        <dbReference type="ARBA" id="ARBA00023136"/>
    </source>
</evidence>
<reference evidence="11 12" key="1">
    <citation type="journal article" date="2013" name="Curr. Biol.">
        <title>The Genome of the Foraminiferan Reticulomyxa filosa.</title>
        <authorList>
            <person name="Glockner G."/>
            <person name="Hulsmann N."/>
            <person name="Schleicher M."/>
            <person name="Noegel A.A."/>
            <person name="Eichinger L."/>
            <person name="Gallinger C."/>
            <person name="Pawlowski J."/>
            <person name="Sierra R."/>
            <person name="Euteneuer U."/>
            <person name="Pillet L."/>
            <person name="Moustafa A."/>
            <person name="Platzer M."/>
            <person name="Groth M."/>
            <person name="Szafranski K."/>
            <person name="Schliwa M."/>
        </authorList>
    </citation>
    <scope>NUCLEOTIDE SEQUENCE [LARGE SCALE GENOMIC DNA]</scope>
</reference>
<dbReference type="GO" id="GO:0047493">
    <property type="term" value="F:ceramide cholinephosphotransferase activity"/>
    <property type="evidence" value="ECO:0007669"/>
    <property type="project" value="TreeGrafter"/>
</dbReference>
<keyword evidence="7" id="KW-0443">Lipid metabolism</keyword>
<evidence type="ECO:0000256" key="2">
    <source>
        <dbReference type="ARBA" id="ARBA00005441"/>
    </source>
</evidence>
<evidence type="ECO:0000256" key="3">
    <source>
        <dbReference type="ARBA" id="ARBA00022679"/>
    </source>
</evidence>
<evidence type="ECO:0000256" key="9">
    <source>
        <dbReference type="SAM" id="Phobius"/>
    </source>
</evidence>
<feature type="transmembrane region" description="Helical" evidence="9">
    <location>
        <begin position="293"/>
        <end position="311"/>
    </location>
</feature>
<gene>
    <name evidence="11" type="ORF">RFI_29427</name>
</gene>